<feature type="signal peptide" evidence="1">
    <location>
        <begin position="1"/>
        <end position="26"/>
    </location>
</feature>
<comment type="caution">
    <text evidence="2">The sequence shown here is derived from an EMBL/GenBank/DDBJ whole genome shotgun (WGS) entry which is preliminary data.</text>
</comment>
<protein>
    <submittedName>
        <fullName evidence="2">Uncharacterized protein</fullName>
    </submittedName>
</protein>
<name>A0ABN8Q344_9CNID</name>
<sequence>MAVEIRKLSTVLFFVACAIFVPQESGGILLDPTLIGRELQSFANDALGVDDLQTYFNQLQYQTKKLEGNTADLSVNLRNKFQTRFAVTKRLKDKVEAL</sequence>
<evidence type="ECO:0000313" key="3">
    <source>
        <dbReference type="Proteomes" id="UP001159405"/>
    </source>
</evidence>
<accession>A0ABN8Q344</accession>
<keyword evidence="1" id="KW-0732">Signal</keyword>
<evidence type="ECO:0000256" key="1">
    <source>
        <dbReference type="SAM" id="SignalP"/>
    </source>
</evidence>
<proteinExistence type="predicted"/>
<organism evidence="2 3">
    <name type="scientific">Porites lobata</name>
    <dbReference type="NCBI Taxonomy" id="104759"/>
    <lineage>
        <taxon>Eukaryota</taxon>
        <taxon>Metazoa</taxon>
        <taxon>Cnidaria</taxon>
        <taxon>Anthozoa</taxon>
        <taxon>Hexacorallia</taxon>
        <taxon>Scleractinia</taxon>
        <taxon>Fungiina</taxon>
        <taxon>Poritidae</taxon>
        <taxon>Porites</taxon>
    </lineage>
</organism>
<reference evidence="2 3" key="1">
    <citation type="submission" date="2022-05" db="EMBL/GenBank/DDBJ databases">
        <authorList>
            <consortium name="Genoscope - CEA"/>
            <person name="William W."/>
        </authorList>
    </citation>
    <scope>NUCLEOTIDE SEQUENCE [LARGE SCALE GENOMIC DNA]</scope>
</reference>
<keyword evidence="3" id="KW-1185">Reference proteome</keyword>
<dbReference type="EMBL" id="CALNXK010000104">
    <property type="protein sequence ID" value="CAH3156293.1"/>
    <property type="molecule type" value="Genomic_DNA"/>
</dbReference>
<gene>
    <name evidence="2" type="ORF">PLOB_00001840</name>
</gene>
<feature type="chain" id="PRO_5046569682" evidence="1">
    <location>
        <begin position="27"/>
        <end position="98"/>
    </location>
</feature>
<evidence type="ECO:0000313" key="2">
    <source>
        <dbReference type="EMBL" id="CAH3156293.1"/>
    </source>
</evidence>
<dbReference type="Proteomes" id="UP001159405">
    <property type="component" value="Unassembled WGS sequence"/>
</dbReference>